<accession>A0AAE7SPE0</accession>
<proteinExistence type="predicted"/>
<reference evidence="1 2" key="1">
    <citation type="journal article" date="2021" name="Microbiol. Resour. Announc.">
        <title>Genome Sequences of Bacteriophages cd2, cd3, and cd4, which Specifically Target Carnobacterium divergens.</title>
        <authorList>
            <person name="Zhang P."/>
            <person name="Britton A.P."/>
            <person name="Visser K.A."/>
            <person name="Welke C.A."/>
            <person name="Wassink H."/>
            <person name="Prins E."/>
            <person name="Yang X."/>
            <person name="Martin-Visscher L.A."/>
        </authorList>
    </citation>
    <scope>NUCLEOTIDE SEQUENCE [LARGE SCALE GENOMIC DNA]</scope>
    <source>
        <strain evidence="2">cd4</strain>
    </source>
</reference>
<dbReference type="EMBL" id="MZ399596">
    <property type="protein sequence ID" value="QXP45369.1"/>
    <property type="molecule type" value="Genomic_DNA"/>
</dbReference>
<gene>
    <name evidence="1" type="ORF">cd4_032</name>
</gene>
<name>A0AAE7SPE0_9CAUD</name>
<sequence length="67" mass="7447">MDFNKASIGDIVLYQGNTCAYPVERGNTYEVVGVVADKPRAFKFVDDEGIKRLAMLSYSWVKVKQGG</sequence>
<evidence type="ECO:0000313" key="2">
    <source>
        <dbReference type="Proteomes" id="UP000828872"/>
    </source>
</evidence>
<keyword evidence="2" id="KW-1185">Reference proteome</keyword>
<protein>
    <submittedName>
        <fullName evidence="1">Uncharacterized protein</fullName>
    </submittedName>
</protein>
<organism evidence="1 2">
    <name type="scientific">Carnobacterium phage cd4</name>
    <dbReference type="NCBI Taxonomy" id="2849246"/>
    <lineage>
        <taxon>Viruses</taxon>
        <taxon>Duplodnaviria</taxon>
        <taxon>Heunggongvirae</taxon>
        <taxon>Uroviricota</taxon>
        <taxon>Caudoviricetes</taxon>
        <taxon>Carnodivirus</taxon>
        <taxon>Carnodivirus cd4-like</taxon>
    </lineage>
</organism>
<evidence type="ECO:0000313" key="1">
    <source>
        <dbReference type="EMBL" id="QXP45369.1"/>
    </source>
</evidence>
<dbReference type="Proteomes" id="UP000828872">
    <property type="component" value="Segment"/>
</dbReference>